<dbReference type="Proteomes" id="UP000192906">
    <property type="component" value="Unassembled WGS sequence"/>
</dbReference>
<protein>
    <submittedName>
        <fullName evidence="1">Uncharacterized protein</fullName>
    </submittedName>
</protein>
<evidence type="ECO:0000313" key="1">
    <source>
        <dbReference type="EMBL" id="SMF24751.1"/>
    </source>
</evidence>
<sequence>MEVEQFIAEWDEDSTGAKEIFVTLKNLLESLEATDLEFKARPGITYSLRGVKNTQSKWPLYVMVDVIDDDPSERWLSVCFFGDTITDPDELGDLVPGGLLGQDGHCFDADDSDMTDYLVARIKEAHANQ</sequence>
<dbReference type="OrthoDB" id="5471290at2"/>
<proteinExistence type="predicted"/>
<accession>A0A1X7DZL2</accession>
<organism evidence="1 2">
    <name type="scientific">Desulfovibrio gilichinskyi</name>
    <dbReference type="NCBI Taxonomy" id="1519643"/>
    <lineage>
        <taxon>Bacteria</taxon>
        <taxon>Pseudomonadati</taxon>
        <taxon>Thermodesulfobacteriota</taxon>
        <taxon>Desulfovibrionia</taxon>
        <taxon>Desulfovibrionales</taxon>
        <taxon>Desulfovibrionaceae</taxon>
        <taxon>Desulfovibrio</taxon>
    </lineage>
</organism>
<dbReference type="STRING" id="1519643.SAMN06295933_2393"/>
<evidence type="ECO:0000313" key="2">
    <source>
        <dbReference type="Proteomes" id="UP000192906"/>
    </source>
</evidence>
<name>A0A1X7DZL2_9BACT</name>
<keyword evidence="2" id="KW-1185">Reference proteome</keyword>
<dbReference type="AlphaFoldDB" id="A0A1X7DZL2"/>
<reference evidence="2" key="1">
    <citation type="submission" date="2017-04" db="EMBL/GenBank/DDBJ databases">
        <authorList>
            <person name="Varghese N."/>
            <person name="Submissions S."/>
        </authorList>
    </citation>
    <scope>NUCLEOTIDE SEQUENCE [LARGE SCALE GENOMIC DNA]</scope>
    <source>
        <strain evidence="2">K3S</strain>
    </source>
</reference>
<dbReference type="EMBL" id="FWZU01000004">
    <property type="protein sequence ID" value="SMF24751.1"/>
    <property type="molecule type" value="Genomic_DNA"/>
</dbReference>
<dbReference type="RefSeq" id="WP_085102504.1">
    <property type="nucleotide sequence ID" value="NZ_FWZU01000004.1"/>
</dbReference>
<gene>
    <name evidence="1" type="ORF">SAMN06295933_2393</name>
</gene>